<dbReference type="InterPro" id="IPR017871">
    <property type="entry name" value="ABC_transporter-like_CS"/>
</dbReference>
<feature type="transmembrane region" description="Helical" evidence="7">
    <location>
        <begin position="277"/>
        <end position="304"/>
    </location>
</feature>
<keyword evidence="6 7" id="KW-0472">Membrane</keyword>
<dbReference type="SUPFAM" id="SSF90123">
    <property type="entry name" value="ABC transporter transmembrane region"/>
    <property type="match status" value="1"/>
</dbReference>
<feature type="domain" description="ABC transmembrane type-1" evidence="9">
    <location>
        <begin position="30"/>
        <end position="323"/>
    </location>
</feature>
<gene>
    <name evidence="10" type="ORF">HRV97_16705</name>
</gene>
<evidence type="ECO:0000259" key="9">
    <source>
        <dbReference type="PROSITE" id="PS50929"/>
    </source>
</evidence>
<dbReference type="GO" id="GO:0005524">
    <property type="term" value="F:ATP binding"/>
    <property type="evidence" value="ECO:0007669"/>
    <property type="project" value="UniProtKB-KW"/>
</dbReference>
<dbReference type="Proteomes" id="UP000621447">
    <property type="component" value="Unassembled WGS sequence"/>
</dbReference>
<keyword evidence="5 7" id="KW-1133">Transmembrane helix</keyword>
<feature type="domain" description="ABC transporter" evidence="8">
    <location>
        <begin position="361"/>
        <end position="573"/>
    </location>
</feature>
<dbReference type="Pfam" id="PF00005">
    <property type="entry name" value="ABC_tran"/>
    <property type="match status" value="1"/>
</dbReference>
<evidence type="ECO:0000259" key="8">
    <source>
        <dbReference type="PROSITE" id="PS50893"/>
    </source>
</evidence>
<feature type="transmembrane region" description="Helical" evidence="7">
    <location>
        <begin position="183"/>
        <end position="204"/>
    </location>
</feature>
<dbReference type="PROSITE" id="PS00211">
    <property type="entry name" value="ABC_TRANSPORTER_1"/>
    <property type="match status" value="1"/>
</dbReference>
<evidence type="ECO:0000256" key="3">
    <source>
        <dbReference type="ARBA" id="ARBA00022741"/>
    </source>
</evidence>
<dbReference type="InterPro" id="IPR036640">
    <property type="entry name" value="ABC1_TM_sf"/>
</dbReference>
<dbReference type="Gene3D" id="3.40.50.300">
    <property type="entry name" value="P-loop containing nucleotide triphosphate hydrolases"/>
    <property type="match status" value="1"/>
</dbReference>
<dbReference type="PROSITE" id="PS50893">
    <property type="entry name" value="ABC_TRANSPORTER_2"/>
    <property type="match status" value="1"/>
</dbReference>
<evidence type="ECO:0000313" key="10">
    <source>
        <dbReference type="EMBL" id="NTS66782.1"/>
    </source>
</evidence>
<dbReference type="InterPro" id="IPR011527">
    <property type="entry name" value="ABC1_TM_dom"/>
</dbReference>
<evidence type="ECO:0000256" key="1">
    <source>
        <dbReference type="ARBA" id="ARBA00004651"/>
    </source>
</evidence>
<dbReference type="PANTHER" id="PTHR24221">
    <property type="entry name" value="ATP-BINDING CASSETTE SUB-FAMILY B"/>
    <property type="match status" value="1"/>
</dbReference>
<dbReference type="InterPro" id="IPR039421">
    <property type="entry name" value="Type_1_exporter"/>
</dbReference>
<evidence type="ECO:0000313" key="11">
    <source>
        <dbReference type="Proteomes" id="UP000621447"/>
    </source>
</evidence>
<dbReference type="InterPro" id="IPR003439">
    <property type="entry name" value="ABC_transporter-like_ATP-bd"/>
</dbReference>
<keyword evidence="3" id="KW-0547">Nucleotide-binding</keyword>
<comment type="caution">
    <text evidence="10">The sequence shown here is derived from an EMBL/GenBank/DDBJ whole genome shotgun (WGS) entry which is preliminary data.</text>
</comment>
<dbReference type="CDD" id="cd03228">
    <property type="entry name" value="ABCC_MRP_Like"/>
    <property type="match status" value="1"/>
</dbReference>
<dbReference type="InterPro" id="IPR003593">
    <property type="entry name" value="AAA+_ATPase"/>
</dbReference>
<evidence type="ECO:0000256" key="5">
    <source>
        <dbReference type="ARBA" id="ARBA00022989"/>
    </source>
</evidence>
<feature type="transmembrane region" description="Helical" evidence="7">
    <location>
        <begin position="159"/>
        <end position="177"/>
    </location>
</feature>
<dbReference type="PANTHER" id="PTHR24221:SF654">
    <property type="entry name" value="ATP-BINDING CASSETTE SUB-FAMILY B MEMBER 6"/>
    <property type="match status" value="1"/>
</dbReference>
<keyword evidence="2 7" id="KW-0812">Transmembrane</keyword>
<sequence length="573" mass="59263">MLAHPGRLVAEASAFARAVFADMPGSWRRAAGLMLLGGLLEGAGLLLLVPLAGLLVNDGGRAQAVAARWFALVGADTQLERLSALLAVFVLVMLVRAGVLLLRDRHLAALRIGFVERERMALLRALAQARWQDVAGLRHARLTAAVGGDVQRVAAAVHYFLQALVAAVLLAVQWLLALAIAPALALFAALLLLGAAALALPTLARASRVGEAMTAGQLDMMHASGQFLAGLKPAIAHGAGAAFVAGVETDAQRLSAVQLAFERHQSLARVATASASALVGAALLLIGTWWAVPVASLLAAIVILSRMSGPALQIQQAAQQLATLLPAHAALVELGRDLTPDALSASPTPVVPITGADGGTIVLDRVTFTHADGGGVHGVDLIIRSGEIVGLVGASGAGKTTLVDLIAGLIAPQAGSITLGGAPVDHRRVAYVAQDGFLVHDTLRRNLTLDGPAVGDDALHEVLALVGATALVDSLAQGLDTTVAERGARLSGGERQRIALARALLRRPALLILDEATNAIDIAGERTILDMLAALPKRPATVIVAHREESLARCDRVLMLKTGRLVEGRDLTD</sequence>
<organism evidence="10 11">
    <name type="scientific">Sphingomonas hominis</name>
    <dbReference type="NCBI Taxonomy" id="2741495"/>
    <lineage>
        <taxon>Bacteria</taxon>
        <taxon>Pseudomonadati</taxon>
        <taxon>Pseudomonadota</taxon>
        <taxon>Alphaproteobacteria</taxon>
        <taxon>Sphingomonadales</taxon>
        <taxon>Sphingomonadaceae</taxon>
        <taxon>Sphingomonas</taxon>
    </lineage>
</organism>
<dbReference type="RefSeq" id="WP_174195261.1">
    <property type="nucleotide sequence ID" value="NZ_JABULH010000016.1"/>
</dbReference>
<proteinExistence type="predicted"/>
<feature type="transmembrane region" description="Helical" evidence="7">
    <location>
        <begin position="33"/>
        <end position="56"/>
    </location>
</feature>
<keyword evidence="4 10" id="KW-0067">ATP-binding</keyword>
<reference evidence="10 11" key="1">
    <citation type="submission" date="2020-06" db="EMBL/GenBank/DDBJ databases">
        <title>Sphingomonas hominis sp. nov., a member of the Sphingomonas, isolated from the hair of a 22-year-old girl.</title>
        <authorList>
            <person name="Zhang D.-F."/>
            <person name="Cui X.-W."/>
        </authorList>
    </citation>
    <scope>NUCLEOTIDE SEQUENCE [LARGE SCALE GENOMIC DNA]</scope>
    <source>
        <strain evidence="10 11">HHU CXW</strain>
    </source>
</reference>
<evidence type="ECO:0000256" key="6">
    <source>
        <dbReference type="ARBA" id="ARBA00023136"/>
    </source>
</evidence>
<keyword evidence="11" id="KW-1185">Reference proteome</keyword>
<dbReference type="InterPro" id="IPR027417">
    <property type="entry name" value="P-loop_NTPase"/>
</dbReference>
<accession>A0ABX2JQT1</accession>
<evidence type="ECO:0000256" key="4">
    <source>
        <dbReference type="ARBA" id="ARBA00022840"/>
    </source>
</evidence>
<comment type="subcellular location">
    <subcellularLocation>
        <location evidence="1">Cell membrane</location>
        <topology evidence="1">Multi-pass membrane protein</topology>
    </subcellularLocation>
</comment>
<protein>
    <submittedName>
        <fullName evidence="10">ABC transporter ATP-binding protein</fullName>
    </submittedName>
</protein>
<dbReference type="EMBL" id="JABULH010000016">
    <property type="protein sequence ID" value="NTS66782.1"/>
    <property type="molecule type" value="Genomic_DNA"/>
</dbReference>
<dbReference type="SMART" id="SM00382">
    <property type="entry name" value="AAA"/>
    <property type="match status" value="1"/>
</dbReference>
<dbReference type="Gene3D" id="1.20.1560.10">
    <property type="entry name" value="ABC transporter type 1, transmembrane domain"/>
    <property type="match status" value="1"/>
</dbReference>
<evidence type="ECO:0000256" key="2">
    <source>
        <dbReference type="ARBA" id="ARBA00022692"/>
    </source>
</evidence>
<dbReference type="SUPFAM" id="SSF52540">
    <property type="entry name" value="P-loop containing nucleoside triphosphate hydrolases"/>
    <property type="match status" value="1"/>
</dbReference>
<evidence type="ECO:0000256" key="7">
    <source>
        <dbReference type="SAM" id="Phobius"/>
    </source>
</evidence>
<name>A0ABX2JQT1_9SPHN</name>
<dbReference type="PROSITE" id="PS50929">
    <property type="entry name" value="ABC_TM1F"/>
    <property type="match status" value="1"/>
</dbReference>
<feature type="transmembrane region" description="Helical" evidence="7">
    <location>
        <begin position="82"/>
        <end position="102"/>
    </location>
</feature>